<protein>
    <submittedName>
        <fullName evidence="1">Uncharacterized protein</fullName>
    </submittedName>
</protein>
<dbReference type="STRING" id="1245748.A0A421D2D7"/>
<gene>
    <name evidence="1" type="ORF">CFD26_106197</name>
</gene>
<dbReference type="OrthoDB" id="4324149at2759"/>
<dbReference type="AlphaFoldDB" id="A0A421D2D7"/>
<dbReference type="SUPFAM" id="SSF46689">
    <property type="entry name" value="Homeodomain-like"/>
    <property type="match status" value="1"/>
</dbReference>
<comment type="caution">
    <text evidence="1">The sequence shown here is derived from an EMBL/GenBank/DDBJ whole genome shotgun (WGS) entry which is preliminary data.</text>
</comment>
<dbReference type="EMBL" id="NIDN02000118">
    <property type="protein sequence ID" value="RLL96254.1"/>
    <property type="molecule type" value="Genomic_DNA"/>
</dbReference>
<evidence type="ECO:0000313" key="1">
    <source>
        <dbReference type="EMBL" id="RLL96254.1"/>
    </source>
</evidence>
<organism evidence="1 2">
    <name type="scientific">Aspergillus turcosus</name>
    <dbReference type="NCBI Taxonomy" id="1245748"/>
    <lineage>
        <taxon>Eukaryota</taxon>
        <taxon>Fungi</taxon>
        <taxon>Dikarya</taxon>
        <taxon>Ascomycota</taxon>
        <taxon>Pezizomycotina</taxon>
        <taxon>Eurotiomycetes</taxon>
        <taxon>Eurotiomycetidae</taxon>
        <taxon>Eurotiales</taxon>
        <taxon>Aspergillaceae</taxon>
        <taxon>Aspergillus</taxon>
        <taxon>Aspergillus subgen. Fumigati</taxon>
    </lineage>
</organism>
<evidence type="ECO:0000313" key="2">
    <source>
        <dbReference type="Proteomes" id="UP000215289"/>
    </source>
</evidence>
<proteinExistence type="predicted"/>
<reference evidence="1 2" key="1">
    <citation type="submission" date="2018-08" db="EMBL/GenBank/DDBJ databases">
        <title>Draft genome sequences of two Aspergillus turcosus clinical strains isolated from bronchoalveolar lavage fluid: one azole-susceptible and the other azole-resistant.</title>
        <authorList>
            <person name="Parent-Michaud M."/>
            <person name="Dufresne P.J."/>
            <person name="Fournier E."/>
            <person name="Martineau C."/>
            <person name="Moreira S."/>
            <person name="Perkins V."/>
            <person name="De Repentigny L."/>
            <person name="Dufresne S.F."/>
        </authorList>
    </citation>
    <scope>NUCLEOTIDE SEQUENCE [LARGE SCALE GENOMIC DNA]</scope>
    <source>
        <strain evidence="1">HMR AF 1038</strain>
    </source>
</reference>
<keyword evidence="2" id="KW-1185">Reference proteome</keyword>
<dbReference type="InterPro" id="IPR009057">
    <property type="entry name" value="Homeodomain-like_sf"/>
</dbReference>
<sequence length="99" mass="11406">MSSQYKLEESKIEAAITAFHAKRLSNPKTKVSMKSIAREFNVPYTTFYHRLQGRSSRSTRKRVNLRLNDVQYKVLFDTIDTYDRVGVAVTTALVGEIYV</sequence>
<dbReference type="Proteomes" id="UP000215289">
    <property type="component" value="Unassembled WGS sequence"/>
</dbReference>
<name>A0A421D2D7_9EURO</name>
<accession>A0A421D2D7</accession>